<protein>
    <recommendedName>
        <fullName evidence="3">Restriction endonuclease</fullName>
    </recommendedName>
</protein>
<dbReference type="InterPro" id="IPR019292">
    <property type="entry name" value="McrC"/>
</dbReference>
<evidence type="ECO:0008006" key="3">
    <source>
        <dbReference type="Google" id="ProtNLM"/>
    </source>
</evidence>
<dbReference type="EMBL" id="NPIA01000004">
    <property type="protein sequence ID" value="OZM56876.1"/>
    <property type="molecule type" value="Genomic_DNA"/>
</dbReference>
<sequence>MKVITTYEYSHISYHDIFPNQSNEKSSYESLKKLNNLISEKYSHLLRTDLEGIYIKNFVGIIKIDEATIEILPKIFKHENDNMDGSTKTEIYKNLYYMINKALKVPTNNIDYNQFNVSRGDVLDFLINLFLDGLSLKLFKGLYRTYVREEENSNYIKGKILVSKNIVRNPINTKIYNEYDNYTDDNLVNQIFKFVVKEMLNTTQWQQNRIIAKNILQTLSNVSDISVSETSFNKVKYDRLLGEYEKLLNFAKFYFFSQSVNFRGNGENNVFVFNIDMNTVYQDYISELLKEYAPEIFNNNSTVQTQKRSKHLIFDEYNNGCFNLQPDISIENKKVIELIIDTKYKRLNLGKPRKGVSDKDLYQMFGYYHKYNKPKIVLLYPKYIQEVADIYHFYEDEPSKLQVCTVNLNNKLYTQEGEWEIIKDLKRTLLN</sequence>
<reference evidence="1 2" key="2">
    <citation type="submission" date="2017-09" db="EMBL/GenBank/DDBJ databases">
        <title>Bacillus patelloidae sp. nov., isolated from the intestinal tract of a marine limpet.</title>
        <authorList>
            <person name="Liu R."/>
            <person name="Dong C."/>
            <person name="Shao Z."/>
        </authorList>
    </citation>
    <scope>NUCLEOTIDE SEQUENCE [LARGE SCALE GENOMIC DNA]</scope>
    <source>
        <strain evidence="1 2">SA5d-4</strain>
    </source>
</reference>
<accession>A0A263BUM3</accession>
<evidence type="ECO:0000313" key="2">
    <source>
        <dbReference type="Proteomes" id="UP000217083"/>
    </source>
</evidence>
<proteinExistence type="predicted"/>
<dbReference type="RefSeq" id="WP_094924344.1">
    <property type="nucleotide sequence ID" value="NZ_NPIA01000004.1"/>
</dbReference>
<comment type="caution">
    <text evidence="1">The sequence shown here is derived from an EMBL/GenBank/DDBJ whole genome shotgun (WGS) entry which is preliminary data.</text>
</comment>
<name>A0A263BUM3_9BACI</name>
<dbReference type="AlphaFoldDB" id="A0A263BUM3"/>
<evidence type="ECO:0000313" key="1">
    <source>
        <dbReference type="EMBL" id="OZM56876.1"/>
    </source>
</evidence>
<organism evidence="1 2">
    <name type="scientific">Lottiidibacillus patelloidae</name>
    <dbReference type="NCBI Taxonomy" id="2670334"/>
    <lineage>
        <taxon>Bacteria</taxon>
        <taxon>Bacillati</taxon>
        <taxon>Bacillota</taxon>
        <taxon>Bacilli</taxon>
        <taxon>Bacillales</taxon>
        <taxon>Bacillaceae</taxon>
        <taxon>Lottiidibacillus</taxon>
    </lineage>
</organism>
<dbReference type="Pfam" id="PF10117">
    <property type="entry name" value="McrBC"/>
    <property type="match status" value="1"/>
</dbReference>
<dbReference type="PANTHER" id="PTHR38733">
    <property type="entry name" value="PROTEIN MCRC"/>
    <property type="match status" value="1"/>
</dbReference>
<reference evidence="2" key="1">
    <citation type="submission" date="2017-08" db="EMBL/GenBank/DDBJ databases">
        <authorList>
            <person name="Huang Z."/>
        </authorList>
    </citation>
    <scope>NUCLEOTIDE SEQUENCE [LARGE SCALE GENOMIC DNA]</scope>
    <source>
        <strain evidence="2">SA5d-4</strain>
    </source>
</reference>
<keyword evidence="2" id="KW-1185">Reference proteome</keyword>
<dbReference type="Proteomes" id="UP000217083">
    <property type="component" value="Unassembled WGS sequence"/>
</dbReference>
<gene>
    <name evidence="1" type="ORF">CIB95_08885</name>
</gene>
<dbReference type="PANTHER" id="PTHR38733:SF1">
    <property type="entry name" value="TYPE IV METHYL-DIRECTED RESTRICTION ENZYME ECOKMCRBC"/>
    <property type="match status" value="1"/>
</dbReference>